<organism evidence="1 2">
    <name type="scientific">Elasticomyces elasticus</name>
    <dbReference type="NCBI Taxonomy" id="574655"/>
    <lineage>
        <taxon>Eukaryota</taxon>
        <taxon>Fungi</taxon>
        <taxon>Dikarya</taxon>
        <taxon>Ascomycota</taxon>
        <taxon>Pezizomycotina</taxon>
        <taxon>Dothideomycetes</taxon>
        <taxon>Dothideomycetidae</taxon>
        <taxon>Mycosphaerellales</taxon>
        <taxon>Teratosphaeriaceae</taxon>
        <taxon>Elasticomyces</taxon>
    </lineage>
</organism>
<reference evidence="1" key="1">
    <citation type="submission" date="2023-08" db="EMBL/GenBank/DDBJ databases">
        <title>Black Yeasts Isolated from many extreme environments.</title>
        <authorList>
            <person name="Coleine C."/>
            <person name="Stajich J.E."/>
            <person name="Selbmann L."/>
        </authorList>
    </citation>
    <scope>NUCLEOTIDE SEQUENCE</scope>
    <source>
        <strain evidence="1">CCFEE 5810</strain>
    </source>
</reference>
<sequence length="235" mass="26421">MASRPSSPSPSSSDSDDDTKNWLKGTAFILYGAERDYEFEIEAEELQDALLDLNYIVEIRILRGMGVEDPIELFKEWLGRMDNDETVSIVLAFSGHGMAMGGRLLVCDEKAPELYDFTSLQEYLRDHGQADALTIFNCCCSGQALQPRPLDFIPPAPLRHEDRRVETLAACDDVTSTMGRGFHKRLVEALWTTGKTVEELYNERIYQAEDKSSPGVYRNELADGSSQLWGILNDL</sequence>
<evidence type="ECO:0000313" key="1">
    <source>
        <dbReference type="EMBL" id="KAK5706734.1"/>
    </source>
</evidence>
<dbReference type="AlphaFoldDB" id="A0AAN8A651"/>
<protein>
    <submittedName>
        <fullName evidence="1">Uncharacterized protein</fullName>
    </submittedName>
</protein>
<name>A0AAN8A651_9PEZI</name>
<gene>
    <name evidence="1" type="ORF">LTR97_001725</name>
</gene>
<accession>A0AAN8A651</accession>
<proteinExistence type="predicted"/>
<dbReference type="EMBL" id="JAVRQU010000002">
    <property type="protein sequence ID" value="KAK5706734.1"/>
    <property type="molecule type" value="Genomic_DNA"/>
</dbReference>
<dbReference type="Proteomes" id="UP001310594">
    <property type="component" value="Unassembled WGS sequence"/>
</dbReference>
<comment type="caution">
    <text evidence="1">The sequence shown here is derived from an EMBL/GenBank/DDBJ whole genome shotgun (WGS) entry which is preliminary data.</text>
</comment>
<evidence type="ECO:0000313" key="2">
    <source>
        <dbReference type="Proteomes" id="UP001310594"/>
    </source>
</evidence>